<organism evidence="8 9">
    <name type="scientific">Parasaccharibacter apium</name>
    <dbReference type="NCBI Taxonomy" id="1510841"/>
    <lineage>
        <taxon>Bacteria</taxon>
        <taxon>Pseudomonadati</taxon>
        <taxon>Pseudomonadota</taxon>
        <taxon>Alphaproteobacteria</taxon>
        <taxon>Acetobacterales</taxon>
        <taxon>Acetobacteraceae</taxon>
        <taxon>Parasaccharibacter</taxon>
    </lineage>
</organism>
<protein>
    <submittedName>
        <fullName evidence="8">Amino acid permease-associated region</fullName>
    </submittedName>
</protein>
<feature type="transmembrane region" description="Helical" evidence="6">
    <location>
        <begin position="162"/>
        <end position="181"/>
    </location>
</feature>
<dbReference type="PANTHER" id="PTHR43495:SF5">
    <property type="entry name" value="GAMMA-AMINOBUTYRIC ACID PERMEASE"/>
    <property type="match status" value="1"/>
</dbReference>
<name>A0A7U7J1N4_9PROT</name>
<dbReference type="PIRSF" id="PIRSF006060">
    <property type="entry name" value="AA_transporter"/>
    <property type="match status" value="1"/>
</dbReference>
<evidence type="ECO:0000259" key="7">
    <source>
        <dbReference type="Pfam" id="PF00324"/>
    </source>
</evidence>
<comment type="subcellular location">
    <subcellularLocation>
        <location evidence="1">Membrane</location>
        <topology evidence="1">Multi-pass membrane protein</topology>
    </subcellularLocation>
</comment>
<keyword evidence="2" id="KW-0813">Transport</keyword>
<dbReference type="Pfam" id="PF00324">
    <property type="entry name" value="AA_permease"/>
    <property type="match status" value="1"/>
</dbReference>
<dbReference type="GO" id="GO:0016020">
    <property type="term" value="C:membrane"/>
    <property type="evidence" value="ECO:0007669"/>
    <property type="project" value="UniProtKB-SubCell"/>
</dbReference>
<gene>
    <name evidence="8" type="ORF">SACS_1766</name>
</gene>
<feature type="transmembrane region" description="Helical" evidence="6">
    <location>
        <begin position="54"/>
        <end position="76"/>
    </location>
</feature>
<dbReference type="InterPro" id="IPR004841">
    <property type="entry name" value="AA-permease/SLC12A_dom"/>
</dbReference>
<feature type="domain" description="Amino acid permease/ SLC12A" evidence="7">
    <location>
        <begin position="24"/>
        <end position="417"/>
    </location>
</feature>
<proteinExistence type="predicted"/>
<feature type="transmembrane region" description="Helical" evidence="6">
    <location>
        <begin position="205"/>
        <end position="228"/>
    </location>
</feature>
<feature type="transmembrane region" description="Helical" evidence="6">
    <location>
        <begin position="287"/>
        <end position="315"/>
    </location>
</feature>
<dbReference type="GO" id="GO:0055085">
    <property type="term" value="P:transmembrane transport"/>
    <property type="evidence" value="ECO:0007669"/>
    <property type="project" value="InterPro"/>
</dbReference>
<feature type="transmembrane region" description="Helical" evidence="6">
    <location>
        <begin position="362"/>
        <end position="388"/>
    </location>
</feature>
<evidence type="ECO:0000313" key="9">
    <source>
        <dbReference type="Proteomes" id="UP000027590"/>
    </source>
</evidence>
<feature type="transmembrane region" description="Helical" evidence="6">
    <location>
        <begin position="336"/>
        <end position="356"/>
    </location>
</feature>
<dbReference type="RefSeq" id="WP_052349230.1">
    <property type="nucleotide sequence ID" value="NZ_CBLY010000007.1"/>
</dbReference>
<comment type="caution">
    <text evidence="8">The sequence shown here is derived from an EMBL/GenBank/DDBJ whole genome shotgun (WGS) entry which is preliminary data.</text>
</comment>
<dbReference type="Gene3D" id="1.20.1740.10">
    <property type="entry name" value="Amino acid/polyamine transporter I"/>
    <property type="match status" value="1"/>
</dbReference>
<evidence type="ECO:0000256" key="3">
    <source>
        <dbReference type="ARBA" id="ARBA00022692"/>
    </source>
</evidence>
<feature type="transmembrane region" description="Helical" evidence="6">
    <location>
        <begin position="97"/>
        <end position="124"/>
    </location>
</feature>
<keyword evidence="4 6" id="KW-1133">Transmembrane helix</keyword>
<evidence type="ECO:0000256" key="1">
    <source>
        <dbReference type="ARBA" id="ARBA00004141"/>
    </source>
</evidence>
<dbReference type="AlphaFoldDB" id="A0A7U7J1N4"/>
<dbReference type="PANTHER" id="PTHR43495">
    <property type="entry name" value="GABA PERMEASE"/>
    <property type="match status" value="1"/>
</dbReference>
<accession>A0A7U7J1N4</accession>
<feature type="transmembrane region" description="Helical" evidence="6">
    <location>
        <begin position="249"/>
        <end position="267"/>
    </location>
</feature>
<reference evidence="8 9" key="2">
    <citation type="journal article" date="2014" name="PLoS ONE">
        <title>Evolution of mitochondria reconstructed from the energy metabolism of living bacteria.</title>
        <authorList>
            <person name="Degli Esposti M."/>
            <person name="Chouaia B."/>
            <person name="Comandatore F."/>
            <person name="Crotti E."/>
            <person name="Sassera D."/>
            <person name="Lievens P.M."/>
            <person name="Daffonchio D."/>
            <person name="Bandi C."/>
        </authorList>
    </citation>
    <scope>NUCLEOTIDE SEQUENCE [LARGE SCALE GENOMIC DNA]</scope>
    <source>
        <strain evidence="9">AM169</strain>
    </source>
</reference>
<feature type="transmembrane region" description="Helical" evidence="6">
    <location>
        <begin position="130"/>
        <end position="150"/>
    </location>
</feature>
<sequence>MSQPPASPSSSSGAPAASRFKGLHVAMISIGGIIGAGLFVGTSATIAAAGPAVLLSYLAAGIVVWLVMRLLGGLAINARGQGSFITHIATHNGPRTAFITGWSYAFLWAVTAGAQAVAGGMIIGRLAGVAPLWGALVLVAIAWTINRLSLRHYGQAETGLSIFKLLFLGGFIALGLGWLALSGHPFAIALDNITAHGGIFPKGSWAVIGAVPMIVQTFTGCEIAIIAATDSDRPLRAIAHTMRRLPLQVLFFYAGSVLVIISLLPWNGVHVGQSPFLSVLEYLRVPLARYAAIAVTLVAVLSCLNSAVYVVSRTLRELADLRLAPQKLTEETDRQVPIWSLRLTTLLELAVIAAAIGSPETLYPVLLGSSGGLILFIYFMIAIAYWLWARQSQTATALPLAKGLAVLIPVLGAILLILPSARGDALLSLAVILLLTLTSLTFITRRCLNRA</sequence>
<keyword evidence="5 6" id="KW-0472">Membrane</keyword>
<evidence type="ECO:0000256" key="4">
    <source>
        <dbReference type="ARBA" id="ARBA00022989"/>
    </source>
</evidence>
<feature type="transmembrane region" description="Helical" evidence="6">
    <location>
        <begin position="400"/>
        <end position="419"/>
    </location>
</feature>
<evidence type="ECO:0000256" key="6">
    <source>
        <dbReference type="SAM" id="Phobius"/>
    </source>
</evidence>
<evidence type="ECO:0000256" key="5">
    <source>
        <dbReference type="ARBA" id="ARBA00023136"/>
    </source>
</evidence>
<feature type="transmembrane region" description="Helical" evidence="6">
    <location>
        <begin position="425"/>
        <end position="443"/>
    </location>
</feature>
<evidence type="ECO:0000313" key="8">
    <source>
        <dbReference type="EMBL" id="CDG34504.1"/>
    </source>
</evidence>
<dbReference type="EMBL" id="CBLY010000007">
    <property type="protein sequence ID" value="CDG34504.1"/>
    <property type="molecule type" value="Genomic_DNA"/>
</dbReference>
<keyword evidence="3 6" id="KW-0812">Transmembrane</keyword>
<evidence type="ECO:0000256" key="2">
    <source>
        <dbReference type="ARBA" id="ARBA00022448"/>
    </source>
</evidence>
<dbReference type="Proteomes" id="UP000027590">
    <property type="component" value="Unassembled WGS sequence"/>
</dbReference>
<reference evidence="8 9" key="1">
    <citation type="journal article" date="2014" name="Genome Biol. Evol.">
        <title>Acetic acid bacteria genomes reveal functional traits for adaptation to life in insect guts.</title>
        <authorList>
            <person name="Chouaia B."/>
            <person name="Gaiarsa S."/>
            <person name="Crotti E."/>
            <person name="Comandatore F."/>
            <person name="Degli Esposti M."/>
            <person name="Ricci I."/>
            <person name="Alma A."/>
            <person name="Favia G."/>
            <person name="Bandi C."/>
            <person name="Daffonchio D."/>
        </authorList>
    </citation>
    <scope>NUCLEOTIDE SEQUENCE [LARGE SCALE GENOMIC DNA]</scope>
    <source>
        <strain evidence="9">AM169</strain>
    </source>
</reference>
<feature type="transmembrane region" description="Helical" evidence="6">
    <location>
        <begin position="25"/>
        <end position="48"/>
    </location>
</feature>